<keyword evidence="1" id="KW-0472">Membrane</keyword>
<organism evidence="2 3">
    <name type="scientific">Gracilibacillus boraciitolerans JCM 21714</name>
    <dbReference type="NCBI Taxonomy" id="1298598"/>
    <lineage>
        <taxon>Bacteria</taxon>
        <taxon>Bacillati</taxon>
        <taxon>Bacillota</taxon>
        <taxon>Bacilli</taxon>
        <taxon>Bacillales</taxon>
        <taxon>Bacillaceae</taxon>
        <taxon>Gracilibacillus</taxon>
    </lineage>
</organism>
<dbReference type="EMBL" id="BAVS01000009">
    <property type="protein sequence ID" value="GAE93061.1"/>
    <property type="molecule type" value="Genomic_DNA"/>
</dbReference>
<gene>
    <name evidence="2" type="ORF">JCM21714_2097</name>
</gene>
<dbReference type="Proteomes" id="UP000019102">
    <property type="component" value="Unassembled WGS sequence"/>
</dbReference>
<sequence>MIWKWEAIFTNVTMTKITLAMMMLLTIYGVMAYVRAKISYKKVRGNQRHNKTWRVGRKEADQLMKSDEIYIKLGEYYENNEQ</sequence>
<keyword evidence="1" id="KW-0812">Transmembrane</keyword>
<protein>
    <submittedName>
        <fullName evidence="2">Uncharacterized protein</fullName>
    </submittedName>
</protein>
<comment type="caution">
    <text evidence="2">The sequence shown here is derived from an EMBL/GenBank/DDBJ whole genome shotgun (WGS) entry which is preliminary data.</text>
</comment>
<keyword evidence="1" id="KW-1133">Transmembrane helix</keyword>
<dbReference type="RefSeq" id="WP_148294996.1">
    <property type="nucleotide sequence ID" value="NZ_BAVS01000009.1"/>
</dbReference>
<dbReference type="AlphaFoldDB" id="W4VIT7"/>
<dbReference type="OrthoDB" id="2970969at2"/>
<evidence type="ECO:0000256" key="1">
    <source>
        <dbReference type="SAM" id="Phobius"/>
    </source>
</evidence>
<keyword evidence="3" id="KW-1185">Reference proteome</keyword>
<evidence type="ECO:0000313" key="2">
    <source>
        <dbReference type="EMBL" id="GAE93061.1"/>
    </source>
</evidence>
<proteinExistence type="predicted"/>
<dbReference type="STRING" id="1298598.JCM21714_2097"/>
<accession>W4VIT7</accession>
<reference evidence="2 3" key="1">
    <citation type="journal article" date="2014" name="Genome Announc.">
        <title>Draft Genome Sequence of the Boron-Tolerant and Moderately Halotolerant Bacterium Gracilibacillus boraciitolerans JCM 21714T.</title>
        <authorList>
            <person name="Ahmed I."/>
            <person name="Oshima K."/>
            <person name="Suda W."/>
            <person name="Kitamura K."/>
            <person name="Iida T."/>
            <person name="Ohmori Y."/>
            <person name="Fujiwara T."/>
            <person name="Hattori M."/>
            <person name="Ohkuma M."/>
        </authorList>
    </citation>
    <scope>NUCLEOTIDE SEQUENCE [LARGE SCALE GENOMIC DNA]</scope>
    <source>
        <strain evidence="2 3">JCM 21714</strain>
    </source>
</reference>
<feature type="transmembrane region" description="Helical" evidence="1">
    <location>
        <begin position="12"/>
        <end position="34"/>
    </location>
</feature>
<name>W4VIT7_9BACI</name>
<evidence type="ECO:0000313" key="3">
    <source>
        <dbReference type="Proteomes" id="UP000019102"/>
    </source>
</evidence>